<evidence type="ECO:0000313" key="1">
    <source>
        <dbReference type="EMBL" id="BFM45394.1"/>
    </source>
</evidence>
<organism evidence="1">
    <name type="scientific">Flavobacterium sp. CFS9</name>
    <dbReference type="NCBI Taxonomy" id="3143118"/>
    <lineage>
        <taxon>Bacteria</taxon>
        <taxon>Pseudomonadati</taxon>
        <taxon>Bacteroidota</taxon>
        <taxon>Flavobacteriia</taxon>
        <taxon>Flavobacteriales</taxon>
        <taxon>Flavobacteriaceae</taxon>
        <taxon>Flavobacterium</taxon>
    </lineage>
</organism>
<sequence>MATTVVPPDKKSNYEKLFASCIIKEAKYPEIDTLVAKIVSSKSRYQSVGDPLNIPWYMISIIHCMEGSLNFTTHLHNGDTLNNYTTHVPAGRPITGKPPFTWEASAKDALIYDKLNSWTDWSIAGILYRLELFNGLGYYKQGINSPYLWSYSNQYTKGKYVQDGKYDPNAVSKQCGAAVLLRRMMEQHLITLPNTHIVEQIIAQGNKTMYYSGKVTNEATELQKLLNSAGSVLRIDGKAGERTSTEYFKFSKTYLKGDPRRF</sequence>
<reference evidence="1" key="1">
    <citation type="submission" date="2024-05" db="EMBL/GenBank/DDBJ databases">
        <title>Whole-Genome Sequence of CFS9, a Potential Fish Probiotic Isolated from the Body Surface of Silurus asotus.</title>
        <authorList>
            <person name="Kojima M."/>
            <person name="Tobioka K."/>
            <person name="Yokota K."/>
            <person name="Nakatani H."/>
            <person name="Hori K."/>
            <person name="Tamaru Y."/>
            <person name="Okazaki F."/>
        </authorList>
    </citation>
    <scope>NUCLEOTIDE SEQUENCE</scope>
    <source>
        <strain evidence="1">CFS9</strain>
    </source>
</reference>
<proteinExistence type="predicted"/>
<dbReference type="RefSeq" id="WP_369616391.1">
    <property type="nucleotide sequence ID" value="NZ_AP031573.1"/>
</dbReference>
<dbReference type="EMBL" id="AP031573">
    <property type="protein sequence ID" value="BFM45394.1"/>
    <property type="molecule type" value="Genomic_DNA"/>
</dbReference>
<name>A0AAT9H7B0_9FLAO</name>
<protein>
    <recommendedName>
        <fullName evidence="2">Lysozyme family protein</fullName>
    </recommendedName>
</protein>
<gene>
    <name evidence="1" type="ORF">CFS9_40350</name>
</gene>
<evidence type="ECO:0008006" key="2">
    <source>
        <dbReference type="Google" id="ProtNLM"/>
    </source>
</evidence>
<accession>A0AAT9H7B0</accession>
<dbReference type="AlphaFoldDB" id="A0AAT9H7B0"/>